<reference evidence="1 2" key="1">
    <citation type="submission" date="2018-04" db="EMBL/GenBank/DDBJ databases">
        <title>Pedobacter chongqingensis sp. nov., isolated from a rottenly hemp rope.</title>
        <authorList>
            <person name="Cai Y."/>
        </authorList>
    </citation>
    <scope>NUCLEOTIDE SEQUENCE [LARGE SCALE GENOMIC DNA]</scope>
    <source>
        <strain evidence="1 2">FJ4-8</strain>
    </source>
</reference>
<organism evidence="1 2">
    <name type="scientific">Pararcticibacter amylolyticus</name>
    <dbReference type="NCBI Taxonomy" id="2173175"/>
    <lineage>
        <taxon>Bacteria</taxon>
        <taxon>Pseudomonadati</taxon>
        <taxon>Bacteroidota</taxon>
        <taxon>Sphingobacteriia</taxon>
        <taxon>Sphingobacteriales</taxon>
        <taxon>Sphingobacteriaceae</taxon>
        <taxon>Pararcticibacter</taxon>
    </lineage>
</organism>
<comment type="caution">
    <text evidence="1">The sequence shown here is derived from an EMBL/GenBank/DDBJ whole genome shotgun (WGS) entry which is preliminary data.</text>
</comment>
<sequence length="324" mass="35948">MISIANITVYWFGRLSSKEVYKKDSISHLSGIKIKDALLLFLTLLVPVLLKAQYSRDVISGPTPQYVYVGSLSYESFDSSNFEKLKVDVFGGAWESDANGETTYFIANRNGLVVNQNTLGSGTGERFTLKAYKNGNTKLDFYLVTREYTSFAVKSCLLSGNQSALRLVDITVSSNPPQLAEVPINITTVLMTDAVGNVGIGTANPSAKLTVAGNIESREVKVSVDAGADYVFNDHYSLPSLSEVEDYVKKNQHLPDIASAQKMEAEGVNLSEMNIKLLKKIEELTLYIIEQDKKNTEQDKLIRKLVSRDEQLQDAIRALRKLRK</sequence>
<evidence type="ECO:0000313" key="2">
    <source>
        <dbReference type="Proteomes" id="UP000245647"/>
    </source>
</evidence>
<dbReference type="RefSeq" id="WP_109418378.1">
    <property type="nucleotide sequence ID" value="NZ_QEAS01000036.1"/>
</dbReference>
<keyword evidence="2" id="KW-1185">Reference proteome</keyword>
<protein>
    <submittedName>
        <fullName evidence="1">Uncharacterized protein</fullName>
    </submittedName>
</protein>
<accession>A0A2U2P9M3</accession>
<dbReference type="EMBL" id="QEAS01000036">
    <property type="protein sequence ID" value="PWG78073.1"/>
    <property type="molecule type" value="Genomic_DNA"/>
</dbReference>
<evidence type="ECO:0000313" key="1">
    <source>
        <dbReference type="EMBL" id="PWG78073.1"/>
    </source>
</evidence>
<gene>
    <name evidence="1" type="ORF">DDR33_24180</name>
</gene>
<proteinExistence type="predicted"/>
<name>A0A2U2P9M3_9SPHI</name>
<dbReference type="Proteomes" id="UP000245647">
    <property type="component" value="Unassembled WGS sequence"/>
</dbReference>
<dbReference type="AlphaFoldDB" id="A0A2U2P9M3"/>
<dbReference type="OrthoDB" id="9808753at2"/>